<dbReference type="EMBL" id="SOAW01000001">
    <property type="protein sequence ID" value="TDT33231.1"/>
    <property type="molecule type" value="Genomic_DNA"/>
</dbReference>
<reference evidence="2 3" key="1">
    <citation type="submission" date="2019-03" db="EMBL/GenBank/DDBJ databases">
        <title>Genomic Encyclopedia of Archaeal and Bacterial Type Strains, Phase II (KMG-II): from individual species to whole genera.</title>
        <authorList>
            <person name="Goeker M."/>
        </authorList>
    </citation>
    <scope>NUCLEOTIDE SEQUENCE [LARGE SCALE GENOMIC DNA]</scope>
    <source>
        <strain evidence="2 3">DSM 24323</strain>
    </source>
</reference>
<feature type="transmembrane region" description="Helical" evidence="1">
    <location>
        <begin position="50"/>
        <end position="71"/>
    </location>
</feature>
<accession>A0A4R7J736</accession>
<evidence type="ECO:0000313" key="2">
    <source>
        <dbReference type="EMBL" id="TDT33231.1"/>
    </source>
</evidence>
<comment type="caution">
    <text evidence="2">The sequence shown here is derived from an EMBL/GenBank/DDBJ whole genome shotgun (WGS) entry which is preliminary data.</text>
</comment>
<keyword evidence="1" id="KW-0472">Membrane</keyword>
<dbReference type="Proteomes" id="UP000295371">
    <property type="component" value="Unassembled WGS sequence"/>
</dbReference>
<evidence type="ECO:0000313" key="3">
    <source>
        <dbReference type="Proteomes" id="UP000295371"/>
    </source>
</evidence>
<dbReference type="AlphaFoldDB" id="A0A4R7J736"/>
<dbReference type="InterPro" id="IPR025329">
    <property type="entry name" value="DUF4235"/>
</dbReference>
<evidence type="ECO:0000256" key="1">
    <source>
        <dbReference type="SAM" id="Phobius"/>
    </source>
</evidence>
<keyword evidence="1" id="KW-1133">Transmembrane helix</keyword>
<organism evidence="2 3">
    <name type="scientific">Naumannella halotolerans</name>
    <dbReference type="NCBI Taxonomy" id="993414"/>
    <lineage>
        <taxon>Bacteria</taxon>
        <taxon>Bacillati</taxon>
        <taxon>Actinomycetota</taxon>
        <taxon>Actinomycetes</taxon>
        <taxon>Propionibacteriales</taxon>
        <taxon>Propionibacteriaceae</taxon>
        <taxon>Naumannella</taxon>
    </lineage>
</organism>
<dbReference type="RefSeq" id="WP_133753778.1">
    <property type="nucleotide sequence ID" value="NZ_CP171129.1"/>
</dbReference>
<gene>
    <name evidence="2" type="ORF">CLV29_0836</name>
</gene>
<proteinExistence type="predicted"/>
<name>A0A4R7J736_9ACTN</name>
<keyword evidence="1" id="KW-0812">Transmembrane</keyword>
<keyword evidence="3" id="KW-1185">Reference proteome</keyword>
<sequence length="98" mass="10559">MEPSKAIFWKLYAGVIGAATTFAAQKAVTGLWKTVTGEEPPAAGDPDAPLTQSIIWALSSAVGIGLTQLLINRFTARRWRSLMGDDTAPKVNKIKFNI</sequence>
<dbReference type="OrthoDB" id="6293727at2"/>
<protein>
    <submittedName>
        <fullName evidence="2">Uncharacterized protein DUF4235</fullName>
    </submittedName>
</protein>
<dbReference type="Pfam" id="PF14019">
    <property type="entry name" value="DUF4235"/>
    <property type="match status" value="1"/>
</dbReference>